<feature type="transmembrane region" description="Helical" evidence="7">
    <location>
        <begin position="349"/>
        <end position="365"/>
    </location>
</feature>
<evidence type="ECO:0000256" key="2">
    <source>
        <dbReference type="ARBA" id="ARBA00022448"/>
    </source>
</evidence>
<reference evidence="9 11" key="1">
    <citation type="submission" date="2018-08" db="EMBL/GenBank/DDBJ databases">
        <title>The first complete genome of Treponema rectale (CHPAT), a commensal spirochete of the bovine rectum.</title>
        <authorList>
            <person name="Staton G.J."/>
            <person name="Clegg S.R."/>
            <person name="Carter S.D."/>
            <person name="Radford A.D."/>
            <person name="Darby A."/>
            <person name="Hall N."/>
            <person name="Birtles R.J."/>
            <person name="Evans N.J."/>
        </authorList>
    </citation>
    <scope>NUCLEOTIDE SEQUENCE [LARGE SCALE GENOMIC DNA]</scope>
    <source>
        <strain evidence="9 11">CHPA</strain>
    </source>
</reference>
<keyword evidence="5 7" id="KW-1133">Transmembrane helix</keyword>
<dbReference type="AlphaFoldDB" id="A0A840SIB7"/>
<dbReference type="RefSeq" id="WP_184652575.1">
    <property type="nucleotide sequence ID" value="NZ_JACHFR010000002.1"/>
</dbReference>
<feature type="transmembrane region" description="Helical" evidence="7">
    <location>
        <begin position="413"/>
        <end position="435"/>
    </location>
</feature>
<protein>
    <submittedName>
        <fullName evidence="9">MATE family efflux transporter</fullName>
    </submittedName>
    <submittedName>
        <fullName evidence="8">Putative MATE family efflux protein</fullName>
    </submittedName>
</protein>
<dbReference type="Proteomes" id="UP000593591">
    <property type="component" value="Chromosome"/>
</dbReference>
<dbReference type="GO" id="GO:0015297">
    <property type="term" value="F:antiporter activity"/>
    <property type="evidence" value="ECO:0007669"/>
    <property type="project" value="InterPro"/>
</dbReference>
<feature type="transmembrane region" description="Helical" evidence="7">
    <location>
        <begin position="385"/>
        <end position="407"/>
    </location>
</feature>
<dbReference type="PANTHER" id="PTHR42925">
    <property type="entry name" value="MULTIDRUG AND TOXIN EFFLUX PROTEIN MATE FAMILY"/>
    <property type="match status" value="1"/>
</dbReference>
<comment type="subcellular location">
    <subcellularLocation>
        <location evidence="1">Cell membrane</location>
        <topology evidence="1">Multi-pass membrane protein</topology>
    </subcellularLocation>
</comment>
<dbReference type="KEGG" id="trc:DYE49_11035"/>
<evidence type="ECO:0000313" key="9">
    <source>
        <dbReference type="EMBL" id="QOS40950.1"/>
    </source>
</evidence>
<dbReference type="InterPro" id="IPR047135">
    <property type="entry name" value="YsiQ"/>
</dbReference>
<evidence type="ECO:0000256" key="5">
    <source>
        <dbReference type="ARBA" id="ARBA00022989"/>
    </source>
</evidence>
<keyword evidence="6 7" id="KW-0472">Membrane</keyword>
<name>A0A840SIB7_9SPIR</name>
<evidence type="ECO:0000256" key="7">
    <source>
        <dbReference type="SAM" id="Phobius"/>
    </source>
</evidence>
<feature type="transmembrane region" description="Helical" evidence="7">
    <location>
        <begin position="90"/>
        <end position="112"/>
    </location>
</feature>
<dbReference type="EMBL" id="JACHFR010000002">
    <property type="protein sequence ID" value="MBB5219151.1"/>
    <property type="molecule type" value="Genomic_DNA"/>
</dbReference>
<dbReference type="GO" id="GO:0042910">
    <property type="term" value="F:xenobiotic transmembrane transporter activity"/>
    <property type="evidence" value="ECO:0007669"/>
    <property type="project" value="InterPro"/>
</dbReference>
<evidence type="ECO:0000256" key="6">
    <source>
        <dbReference type="ARBA" id="ARBA00023136"/>
    </source>
</evidence>
<dbReference type="PANTHER" id="PTHR42925:SF1">
    <property type="entry name" value="VIRULENCE FACTOR MVIN"/>
    <property type="match status" value="1"/>
</dbReference>
<evidence type="ECO:0000256" key="1">
    <source>
        <dbReference type="ARBA" id="ARBA00004651"/>
    </source>
</evidence>
<dbReference type="InterPro" id="IPR048279">
    <property type="entry name" value="MdtK-like"/>
</dbReference>
<dbReference type="CDD" id="cd13134">
    <property type="entry name" value="MATE_like_8"/>
    <property type="match status" value="1"/>
</dbReference>
<reference evidence="8 10" key="2">
    <citation type="submission" date="2020-08" db="EMBL/GenBank/DDBJ databases">
        <title>Genomic Encyclopedia of Type Strains, Phase IV (KMG-IV): sequencing the most valuable type-strain genomes for metagenomic binning, comparative biology and taxonomic classification.</title>
        <authorList>
            <person name="Goeker M."/>
        </authorList>
    </citation>
    <scope>NUCLEOTIDE SEQUENCE [LARGE SCALE GENOMIC DNA]</scope>
    <source>
        <strain evidence="8 10">DSM 103679</strain>
    </source>
</reference>
<keyword evidence="2" id="KW-0813">Transport</keyword>
<sequence length="448" mass="48748">MNENSAENRGLSVVRLAWPMFVQQLLSMFLGYVDTIMVSHYSDNAVGALGNANQIIGFLLLAFCVISSASGVIISQYLGAGKSSSEMNQIYSLSVAFNVFISLFISLILTFFSRQLLAVIKVPDVMIDDAVSYMKIVSLFLFANAAVGICSQIFNCNGRTFFGMIVMFVMNILNIAGNYMFLYGPLKRLNMGIAGVAASTSASHIIGLILCLIFFYKIIGGRFSLKHFIPFPKSLLFKMIKLGIPAAGESFSYTGSVTVIAVFVNMLGPDSVTAKAYCTILTGFSTVFSNSIANAVSIITGHAVGAGRYEYAYKKVMKCLLWAMIITIGVAGINWIISPYTLSLFTENASIIKIGSGVMLVALFLEIGRVTNYVVIRSMRAAGDILFPVILGIASMWGISIGASWFFGIFCGFGLAGVWMGMAADEIFRAVVVFIRWQKGSWKNRRVV</sequence>
<feature type="transmembrane region" description="Helical" evidence="7">
    <location>
        <begin position="12"/>
        <end position="33"/>
    </location>
</feature>
<keyword evidence="10" id="KW-1185">Reference proteome</keyword>
<dbReference type="Pfam" id="PF01554">
    <property type="entry name" value="MatE"/>
    <property type="match status" value="2"/>
</dbReference>
<feature type="transmembrane region" description="Helical" evidence="7">
    <location>
        <begin position="53"/>
        <end position="78"/>
    </location>
</feature>
<feature type="transmembrane region" description="Helical" evidence="7">
    <location>
        <begin position="193"/>
        <end position="216"/>
    </location>
</feature>
<evidence type="ECO:0000313" key="10">
    <source>
        <dbReference type="Proteomes" id="UP000578697"/>
    </source>
</evidence>
<dbReference type="EMBL" id="CP031517">
    <property type="protein sequence ID" value="QOS40950.1"/>
    <property type="molecule type" value="Genomic_DNA"/>
</dbReference>
<organism evidence="8 10">
    <name type="scientific">Treponema rectale</name>
    <dbReference type="NCBI Taxonomy" id="744512"/>
    <lineage>
        <taxon>Bacteria</taxon>
        <taxon>Pseudomonadati</taxon>
        <taxon>Spirochaetota</taxon>
        <taxon>Spirochaetia</taxon>
        <taxon>Spirochaetales</taxon>
        <taxon>Treponemataceae</taxon>
        <taxon>Treponema</taxon>
    </lineage>
</organism>
<keyword evidence="3" id="KW-1003">Cell membrane</keyword>
<dbReference type="Proteomes" id="UP000578697">
    <property type="component" value="Unassembled WGS sequence"/>
</dbReference>
<dbReference type="InterPro" id="IPR002528">
    <property type="entry name" value="MATE_fam"/>
</dbReference>
<feature type="transmembrane region" description="Helical" evidence="7">
    <location>
        <begin position="161"/>
        <end position="181"/>
    </location>
</feature>
<evidence type="ECO:0000313" key="8">
    <source>
        <dbReference type="EMBL" id="MBB5219151.1"/>
    </source>
</evidence>
<accession>A0A840SIB7</accession>
<keyword evidence="4 7" id="KW-0812">Transmembrane</keyword>
<dbReference type="GO" id="GO:0005886">
    <property type="term" value="C:plasma membrane"/>
    <property type="evidence" value="ECO:0007669"/>
    <property type="project" value="UniProtKB-SubCell"/>
</dbReference>
<evidence type="ECO:0000256" key="3">
    <source>
        <dbReference type="ARBA" id="ARBA00022475"/>
    </source>
</evidence>
<feature type="transmembrane region" description="Helical" evidence="7">
    <location>
        <begin position="132"/>
        <end position="154"/>
    </location>
</feature>
<feature type="transmembrane region" description="Helical" evidence="7">
    <location>
        <begin position="319"/>
        <end position="337"/>
    </location>
</feature>
<gene>
    <name evidence="9" type="ORF">DYE49_11035</name>
    <name evidence="8" type="ORF">HNP77_001520</name>
</gene>
<evidence type="ECO:0000256" key="4">
    <source>
        <dbReference type="ARBA" id="ARBA00022692"/>
    </source>
</evidence>
<dbReference type="NCBIfam" id="TIGR00797">
    <property type="entry name" value="matE"/>
    <property type="match status" value="1"/>
</dbReference>
<dbReference type="PIRSF" id="PIRSF006603">
    <property type="entry name" value="DinF"/>
    <property type="match status" value="1"/>
</dbReference>
<evidence type="ECO:0000313" key="11">
    <source>
        <dbReference type="Proteomes" id="UP000593591"/>
    </source>
</evidence>
<proteinExistence type="predicted"/>